<feature type="domain" description="Recombinase" evidence="3">
    <location>
        <begin position="167"/>
        <end position="270"/>
    </location>
</feature>
<dbReference type="CDD" id="cd00338">
    <property type="entry name" value="Ser_Recombinase"/>
    <property type="match status" value="1"/>
</dbReference>
<keyword evidence="5" id="KW-1185">Reference proteome</keyword>
<dbReference type="InterPro" id="IPR036162">
    <property type="entry name" value="Resolvase-like_N_sf"/>
</dbReference>
<accession>A0ABV3H1P5</accession>
<dbReference type="Gene3D" id="3.90.1750.20">
    <property type="entry name" value="Putative Large Serine Recombinase, Chain B, Domain 2"/>
    <property type="match status" value="1"/>
</dbReference>
<dbReference type="PANTHER" id="PTHR30461">
    <property type="entry name" value="DNA-INVERTASE FROM LAMBDOID PROPHAGE"/>
    <property type="match status" value="1"/>
</dbReference>
<dbReference type="InterPro" id="IPR011109">
    <property type="entry name" value="DNA_bind_recombinase_dom"/>
</dbReference>
<reference evidence="4 5" key="1">
    <citation type="submission" date="2024-06" db="EMBL/GenBank/DDBJ databases">
        <title>The Natural Products Discovery Center: Release of the First 8490 Sequenced Strains for Exploring Actinobacteria Biosynthetic Diversity.</title>
        <authorList>
            <person name="Kalkreuter E."/>
            <person name="Kautsar S.A."/>
            <person name="Yang D."/>
            <person name="Bader C.D."/>
            <person name="Teijaro C.N."/>
            <person name="Fluegel L."/>
            <person name="Davis C.M."/>
            <person name="Simpson J.R."/>
            <person name="Lauterbach L."/>
            <person name="Steele A.D."/>
            <person name="Gui C."/>
            <person name="Meng S."/>
            <person name="Li G."/>
            <person name="Viehrig K."/>
            <person name="Ye F."/>
            <person name="Su P."/>
            <person name="Kiefer A.F."/>
            <person name="Nichols A."/>
            <person name="Cepeda A.J."/>
            <person name="Yan W."/>
            <person name="Fan B."/>
            <person name="Jiang Y."/>
            <person name="Adhikari A."/>
            <person name="Zheng C.-J."/>
            <person name="Schuster L."/>
            <person name="Cowan T.M."/>
            <person name="Smanski M.J."/>
            <person name="Chevrette M.G."/>
            <person name="De Carvalho L.P.S."/>
            <person name="Shen B."/>
        </authorList>
    </citation>
    <scope>NUCLEOTIDE SEQUENCE [LARGE SCALE GENOMIC DNA]</scope>
    <source>
        <strain evidence="4 5">NPDC049574</strain>
    </source>
</reference>
<dbReference type="PANTHER" id="PTHR30461:SF23">
    <property type="entry name" value="DNA RECOMBINASE-RELATED"/>
    <property type="match status" value="1"/>
</dbReference>
<dbReference type="PROSITE" id="PS51736">
    <property type="entry name" value="RECOMBINASES_3"/>
    <property type="match status" value="1"/>
</dbReference>
<dbReference type="Gene3D" id="3.40.50.1390">
    <property type="entry name" value="Resolvase, N-terminal catalytic domain"/>
    <property type="match status" value="1"/>
</dbReference>
<gene>
    <name evidence="4" type="ORF">AB0K40_13175</name>
</gene>
<sequence length="494" mass="55962">MGSDIEASQRDAIIYVRISRDREGAGLGIERQREDCEALARRLGWRVVDVYADNDISAYSGKPRPAYRKLLDDLRSGRATAVLVWHTDRLHRSPVELEEYISVCEPTGVITHTVKAGPLDLSTPSGRMIARQLGAVARFESEHKSDRQRRKRQQMAEAGQWKGGRRPFGYEADGITVRQVEADALVHVVDDLLSGVSLSACVRWLNERGILTSTGNTWTPSELAPVLKRARNAGIMVHQGEEMGRAQWPAIMEEEKWRAVVALLADPQRRTTPGPERRWLGSGLYECGLCVEAEAESARIICTTAGGRKGVPNRPTYRCADGRNHVARDANHVDRFVGELVIERLSRDDARNMIEGRREDDQAARQRTLEREAIRLREQEAAEMFAAGELTRAQLATMNKRFTDRREELARADAEMARTTALTPFRDGDPREVWEGLDLDRKRAVVQELMRVIILPMKQTGRPQGWTVEYGKVWGYFDPRYVRIEWKTPGQTAR</sequence>
<dbReference type="InterPro" id="IPR038109">
    <property type="entry name" value="DNA_bind_recomb_sf"/>
</dbReference>
<dbReference type="PROSITE" id="PS51737">
    <property type="entry name" value="RECOMBINASE_DNA_BIND"/>
    <property type="match status" value="1"/>
</dbReference>
<evidence type="ECO:0000313" key="5">
    <source>
        <dbReference type="Proteomes" id="UP001552427"/>
    </source>
</evidence>
<name>A0ABV3H1P5_9ACTN</name>
<dbReference type="SUPFAM" id="SSF53041">
    <property type="entry name" value="Resolvase-like"/>
    <property type="match status" value="1"/>
</dbReference>
<feature type="region of interest" description="Disordered" evidence="1">
    <location>
        <begin position="140"/>
        <end position="163"/>
    </location>
</feature>
<evidence type="ECO:0000259" key="2">
    <source>
        <dbReference type="PROSITE" id="PS51736"/>
    </source>
</evidence>
<evidence type="ECO:0000313" key="4">
    <source>
        <dbReference type="EMBL" id="MEV4286447.1"/>
    </source>
</evidence>
<feature type="domain" description="Resolvase/invertase-type recombinase catalytic" evidence="2">
    <location>
        <begin position="11"/>
        <end position="159"/>
    </location>
</feature>
<organism evidence="4 5">
    <name type="scientific">Nonomuraea bangladeshensis</name>
    <dbReference type="NCBI Taxonomy" id="404385"/>
    <lineage>
        <taxon>Bacteria</taxon>
        <taxon>Bacillati</taxon>
        <taxon>Actinomycetota</taxon>
        <taxon>Actinomycetes</taxon>
        <taxon>Streptosporangiales</taxon>
        <taxon>Streptosporangiaceae</taxon>
        <taxon>Nonomuraea</taxon>
    </lineage>
</organism>
<dbReference type="SMART" id="SM00857">
    <property type="entry name" value="Resolvase"/>
    <property type="match status" value="1"/>
</dbReference>
<dbReference type="Proteomes" id="UP001552427">
    <property type="component" value="Unassembled WGS sequence"/>
</dbReference>
<evidence type="ECO:0000259" key="3">
    <source>
        <dbReference type="PROSITE" id="PS51737"/>
    </source>
</evidence>
<dbReference type="Pfam" id="PF07508">
    <property type="entry name" value="Recombinase"/>
    <property type="match status" value="1"/>
</dbReference>
<dbReference type="EMBL" id="JBFARM010000004">
    <property type="protein sequence ID" value="MEV4286447.1"/>
    <property type="molecule type" value="Genomic_DNA"/>
</dbReference>
<comment type="caution">
    <text evidence="4">The sequence shown here is derived from an EMBL/GenBank/DDBJ whole genome shotgun (WGS) entry which is preliminary data.</text>
</comment>
<evidence type="ECO:0000256" key="1">
    <source>
        <dbReference type="SAM" id="MobiDB-lite"/>
    </source>
</evidence>
<dbReference type="InterPro" id="IPR006119">
    <property type="entry name" value="Resolv_N"/>
</dbReference>
<proteinExistence type="predicted"/>
<dbReference type="InterPro" id="IPR050639">
    <property type="entry name" value="SSR_resolvase"/>
</dbReference>
<dbReference type="RefSeq" id="WP_364448642.1">
    <property type="nucleotide sequence ID" value="NZ_JBFARM010000004.1"/>
</dbReference>
<protein>
    <submittedName>
        <fullName evidence="4">Recombinase family protein</fullName>
    </submittedName>
</protein>
<dbReference type="Pfam" id="PF00239">
    <property type="entry name" value="Resolvase"/>
    <property type="match status" value="1"/>
</dbReference>